<dbReference type="RefSeq" id="XP_002504945.1">
    <property type="nucleotide sequence ID" value="XM_002504899.1"/>
</dbReference>
<feature type="region of interest" description="Disordered" evidence="1">
    <location>
        <begin position="1"/>
        <end position="26"/>
    </location>
</feature>
<protein>
    <recommendedName>
        <fullName evidence="4">Translation machinery associated TMA7</fullName>
    </recommendedName>
</protein>
<evidence type="ECO:0008006" key="4">
    <source>
        <dbReference type="Google" id="ProtNLM"/>
    </source>
</evidence>
<evidence type="ECO:0000313" key="2">
    <source>
        <dbReference type="EMBL" id="ACO66203.1"/>
    </source>
</evidence>
<accession>C1EEA9</accession>
<dbReference type="STRING" id="296587.C1EEA9"/>
<dbReference type="GeneID" id="8247367"/>
<dbReference type="Proteomes" id="UP000002009">
    <property type="component" value="Chromosome 11"/>
</dbReference>
<evidence type="ECO:0000256" key="1">
    <source>
        <dbReference type="SAM" id="MobiDB-lite"/>
    </source>
</evidence>
<dbReference type="PANTHER" id="PTHR28632">
    <property type="entry name" value="TRANSLATION MACHINERY-ASSOCIATED PROTEIN 7"/>
    <property type="match status" value="1"/>
</dbReference>
<dbReference type="AlphaFoldDB" id="C1EEA9"/>
<dbReference type="EMBL" id="CP001330">
    <property type="protein sequence ID" value="ACO66203.1"/>
    <property type="molecule type" value="Genomic_DNA"/>
</dbReference>
<keyword evidence="3" id="KW-1185">Reference proteome</keyword>
<organism evidence="2 3">
    <name type="scientific">Micromonas commoda (strain RCC299 / NOUM17 / CCMP2709)</name>
    <name type="common">Picoplanktonic green alga</name>
    <dbReference type="NCBI Taxonomy" id="296587"/>
    <lineage>
        <taxon>Eukaryota</taxon>
        <taxon>Viridiplantae</taxon>
        <taxon>Chlorophyta</taxon>
        <taxon>Mamiellophyceae</taxon>
        <taxon>Mamiellales</taxon>
        <taxon>Mamiellaceae</taxon>
        <taxon>Micromonas</taxon>
    </lineage>
</organism>
<dbReference type="InterPro" id="IPR015157">
    <property type="entry name" value="TMA7"/>
</dbReference>
<name>C1EEA9_MICCC</name>
<dbReference type="Pfam" id="PF09072">
    <property type="entry name" value="TMA7"/>
    <property type="match status" value="1"/>
</dbReference>
<proteinExistence type="predicted"/>
<dbReference type="FunCoup" id="C1EEA9">
    <property type="interactions" value="1373"/>
</dbReference>
<sequence>MPGKEGGKAKPLKKAKSNKGELDDDDIAFKEKQKADAAKLKALKEQAAGKGFGAGMKKSGKK</sequence>
<reference evidence="2 3" key="1">
    <citation type="journal article" date="2009" name="Science">
        <title>Green evolution and dynamic adaptations revealed by genomes of the marine picoeukaryotes Micromonas.</title>
        <authorList>
            <person name="Worden A.Z."/>
            <person name="Lee J.H."/>
            <person name="Mock T."/>
            <person name="Rouze P."/>
            <person name="Simmons M.P."/>
            <person name="Aerts A.L."/>
            <person name="Allen A.E."/>
            <person name="Cuvelier M.L."/>
            <person name="Derelle E."/>
            <person name="Everett M.V."/>
            <person name="Foulon E."/>
            <person name="Grimwood J."/>
            <person name="Gundlach H."/>
            <person name="Henrissat B."/>
            <person name="Napoli C."/>
            <person name="McDonald S.M."/>
            <person name="Parker M.S."/>
            <person name="Rombauts S."/>
            <person name="Salamov A."/>
            <person name="Von Dassow P."/>
            <person name="Badger J.H."/>
            <person name="Coutinho P.M."/>
            <person name="Demir E."/>
            <person name="Dubchak I."/>
            <person name="Gentemann C."/>
            <person name="Eikrem W."/>
            <person name="Gready J.E."/>
            <person name="John U."/>
            <person name="Lanier W."/>
            <person name="Lindquist E.A."/>
            <person name="Lucas S."/>
            <person name="Mayer K.F."/>
            <person name="Moreau H."/>
            <person name="Not F."/>
            <person name="Otillar R."/>
            <person name="Panaud O."/>
            <person name="Pangilinan J."/>
            <person name="Paulsen I."/>
            <person name="Piegu B."/>
            <person name="Poliakov A."/>
            <person name="Robbens S."/>
            <person name="Schmutz J."/>
            <person name="Toulza E."/>
            <person name="Wyss T."/>
            <person name="Zelensky A."/>
            <person name="Zhou K."/>
            <person name="Armbrust E.V."/>
            <person name="Bhattacharya D."/>
            <person name="Goodenough U.W."/>
            <person name="Van de Peer Y."/>
            <person name="Grigoriev I.V."/>
        </authorList>
    </citation>
    <scope>NUCLEOTIDE SEQUENCE [LARGE SCALE GENOMIC DNA]</scope>
    <source>
        <strain evidence="3">RCC299 / NOUM17</strain>
    </source>
</reference>
<dbReference type="KEGG" id="mis:MICPUN_62559"/>
<evidence type="ECO:0000313" key="3">
    <source>
        <dbReference type="Proteomes" id="UP000002009"/>
    </source>
</evidence>
<gene>
    <name evidence="2" type="ORF">MICPUN_62559</name>
</gene>
<dbReference type="InParanoid" id="C1EEA9"/>
<dbReference type="OMA" id="KKGPMNT"/>